<gene>
    <name evidence="1" type="ORF">GMARGA_LOCUS43652</name>
</gene>
<comment type="caution">
    <text evidence="1">The sequence shown here is derived from an EMBL/GenBank/DDBJ whole genome shotgun (WGS) entry which is preliminary data.</text>
</comment>
<evidence type="ECO:0000313" key="2">
    <source>
        <dbReference type="Proteomes" id="UP000789901"/>
    </source>
</evidence>
<protein>
    <submittedName>
        <fullName evidence="1">46452_t:CDS:1</fullName>
    </submittedName>
</protein>
<evidence type="ECO:0000313" key="1">
    <source>
        <dbReference type="EMBL" id="CAG8854831.1"/>
    </source>
</evidence>
<sequence length="43" mass="5163">VAKEEKKEINFRIAYNNINGLKNQNSYKICTLLDWAKEEKIEY</sequence>
<keyword evidence="2" id="KW-1185">Reference proteome</keyword>
<name>A0ABN7XKC2_GIGMA</name>
<dbReference type="EMBL" id="CAJVQB010142894">
    <property type="protein sequence ID" value="CAG8854831.1"/>
    <property type="molecule type" value="Genomic_DNA"/>
</dbReference>
<accession>A0ABN7XKC2</accession>
<reference evidence="1 2" key="1">
    <citation type="submission" date="2021-06" db="EMBL/GenBank/DDBJ databases">
        <authorList>
            <person name="Kallberg Y."/>
            <person name="Tangrot J."/>
            <person name="Rosling A."/>
        </authorList>
    </citation>
    <scope>NUCLEOTIDE SEQUENCE [LARGE SCALE GENOMIC DNA]</scope>
    <source>
        <strain evidence="1 2">120-4 pot B 10/14</strain>
    </source>
</reference>
<feature type="non-terminal residue" evidence="1">
    <location>
        <position position="1"/>
    </location>
</feature>
<organism evidence="1 2">
    <name type="scientific">Gigaspora margarita</name>
    <dbReference type="NCBI Taxonomy" id="4874"/>
    <lineage>
        <taxon>Eukaryota</taxon>
        <taxon>Fungi</taxon>
        <taxon>Fungi incertae sedis</taxon>
        <taxon>Mucoromycota</taxon>
        <taxon>Glomeromycotina</taxon>
        <taxon>Glomeromycetes</taxon>
        <taxon>Diversisporales</taxon>
        <taxon>Gigasporaceae</taxon>
        <taxon>Gigaspora</taxon>
    </lineage>
</organism>
<proteinExistence type="predicted"/>
<dbReference type="Proteomes" id="UP000789901">
    <property type="component" value="Unassembled WGS sequence"/>
</dbReference>